<proteinExistence type="predicted"/>
<gene>
    <name evidence="1" type="ORF">Agabi119p4_2353</name>
</gene>
<evidence type="ECO:0000313" key="2">
    <source>
        <dbReference type="Proteomes" id="UP000629468"/>
    </source>
</evidence>
<evidence type="ECO:0000313" key="1">
    <source>
        <dbReference type="EMBL" id="KAF7782977.1"/>
    </source>
</evidence>
<organism evidence="1 2">
    <name type="scientific">Agaricus bisporus var. burnettii</name>
    <dbReference type="NCBI Taxonomy" id="192524"/>
    <lineage>
        <taxon>Eukaryota</taxon>
        <taxon>Fungi</taxon>
        <taxon>Dikarya</taxon>
        <taxon>Basidiomycota</taxon>
        <taxon>Agaricomycotina</taxon>
        <taxon>Agaricomycetes</taxon>
        <taxon>Agaricomycetidae</taxon>
        <taxon>Agaricales</taxon>
        <taxon>Agaricineae</taxon>
        <taxon>Agaricaceae</taxon>
        <taxon>Agaricus</taxon>
    </lineage>
</organism>
<comment type="caution">
    <text evidence="1">The sequence shown here is derived from an EMBL/GenBank/DDBJ whole genome shotgun (WGS) entry which is preliminary data.</text>
</comment>
<protein>
    <submittedName>
        <fullName evidence="1">Uncharacterized protein</fullName>
    </submittedName>
</protein>
<dbReference type="EMBL" id="JABXXO010000003">
    <property type="protein sequence ID" value="KAF7782977.1"/>
    <property type="molecule type" value="Genomic_DNA"/>
</dbReference>
<dbReference type="Proteomes" id="UP000629468">
    <property type="component" value="Unassembled WGS sequence"/>
</dbReference>
<reference evidence="1 2" key="1">
    <citation type="journal article" name="Sci. Rep.">
        <title>Telomere-to-telomere assembled and centromere annotated genomes of the two main subspecies of the button mushroom Agaricus bisporus reveal especially polymorphic chromosome ends.</title>
        <authorList>
            <person name="Sonnenberg A.S.M."/>
            <person name="Sedaghat-Telgerd N."/>
            <person name="Lavrijssen B."/>
            <person name="Ohm R.A."/>
            <person name="Hendrickx P.M."/>
            <person name="Scholtmeijer K."/>
            <person name="Baars J.J.P."/>
            <person name="van Peer A."/>
        </authorList>
    </citation>
    <scope>NUCLEOTIDE SEQUENCE [LARGE SCALE GENOMIC DNA]</scope>
    <source>
        <strain evidence="1 2">H119_p4</strain>
    </source>
</reference>
<dbReference type="AlphaFoldDB" id="A0A8H7F918"/>
<accession>A0A8H7F918</accession>
<name>A0A8H7F918_AGABI</name>
<sequence length="116" mass="14072">MCWSLSWWTAEVQTEIWKEQKRLGVKSRAKAKKVVVRAYLPGHEDCHSFRKVWTEIEPFKWNWFNWGSIWDFNARFENIYSLPTDRPARLRPDTVQCFILHNALHDRCRVVEGWIH</sequence>